<dbReference type="Proteomes" id="UP001198893">
    <property type="component" value="Unassembled WGS sequence"/>
</dbReference>
<sequence>MFLAVCFTFLIFGNVKSVAVADASAILYKNGTKVQSYATMDEAFNAMTDSTAKYSVNLKGQHVVARTSWPKVKSITIDGGQNNAQLILPEGTTTLNSNGTGTVDIKSDCQMLGTFHMPNVTQEDEMT</sequence>
<reference evidence="1" key="1">
    <citation type="submission" date="2021-10" db="EMBL/GenBank/DDBJ databases">
        <title>Anaerobic single-cell dispensing facilitates the cultivation of human gut bacteria.</title>
        <authorList>
            <person name="Afrizal A."/>
        </authorList>
    </citation>
    <scope>NUCLEOTIDE SEQUENCE</scope>
    <source>
        <strain evidence="1">CLA-AA-H204</strain>
    </source>
</reference>
<proteinExistence type="predicted"/>
<comment type="caution">
    <text evidence="1">The sequence shown here is derived from an EMBL/GenBank/DDBJ whole genome shotgun (WGS) entry which is preliminary data.</text>
</comment>
<accession>A0AAW4WFH6</accession>
<gene>
    <name evidence="1" type="ORF">LKD47_07295</name>
</gene>
<evidence type="ECO:0000313" key="2">
    <source>
        <dbReference type="Proteomes" id="UP001198893"/>
    </source>
</evidence>
<evidence type="ECO:0000313" key="1">
    <source>
        <dbReference type="EMBL" id="MCC2242104.1"/>
    </source>
</evidence>
<dbReference type="RefSeq" id="WP_227710076.1">
    <property type="nucleotide sequence ID" value="NZ_JAJEQW010000006.1"/>
</dbReference>
<name>A0AAW4WFH6_9FIRM</name>
<dbReference type="EMBL" id="JAJEQW010000006">
    <property type="protein sequence ID" value="MCC2242104.1"/>
    <property type="molecule type" value="Genomic_DNA"/>
</dbReference>
<dbReference type="AlphaFoldDB" id="A0AAW4WFH6"/>
<organism evidence="1 2">
    <name type="scientific">Roseburia amylophila</name>
    <dbReference type="NCBI Taxonomy" id="2981794"/>
    <lineage>
        <taxon>Bacteria</taxon>
        <taxon>Bacillati</taxon>
        <taxon>Bacillota</taxon>
        <taxon>Clostridia</taxon>
        <taxon>Lachnospirales</taxon>
        <taxon>Lachnospiraceae</taxon>
        <taxon>Roseburia</taxon>
    </lineage>
</organism>
<protein>
    <submittedName>
        <fullName evidence="1">Uncharacterized protein</fullName>
    </submittedName>
</protein>